<evidence type="ECO:0000313" key="2">
    <source>
        <dbReference type="EMBL" id="MDQ7938102.1"/>
    </source>
</evidence>
<dbReference type="SUPFAM" id="SSF52540">
    <property type="entry name" value="P-loop containing nucleoside triphosphate hydrolases"/>
    <property type="match status" value="1"/>
</dbReference>
<dbReference type="Gene3D" id="1.10.8.80">
    <property type="entry name" value="Magnesium chelatase subunit I, C-Terminal domain"/>
    <property type="match status" value="1"/>
</dbReference>
<comment type="caution">
    <text evidence="2">The sequence shown here is derived from an EMBL/GenBank/DDBJ whole genome shotgun (WGS) entry which is preliminary data.</text>
</comment>
<evidence type="ECO:0000259" key="1">
    <source>
        <dbReference type="SMART" id="SM00382"/>
    </source>
</evidence>
<dbReference type="PANTHER" id="PTHR42759:SF5">
    <property type="entry name" value="METHANOL DEHYDROGENASE REGULATOR"/>
    <property type="match status" value="1"/>
</dbReference>
<dbReference type="RefSeq" id="WP_308703802.1">
    <property type="nucleotide sequence ID" value="NZ_AP027463.1"/>
</dbReference>
<feature type="domain" description="AAA+ ATPase" evidence="1">
    <location>
        <begin position="38"/>
        <end position="179"/>
    </location>
</feature>
<gene>
    <name evidence="2" type="ORF">RA086_10820</name>
</gene>
<dbReference type="InterPro" id="IPR041628">
    <property type="entry name" value="ChlI/MoxR_AAA_lid"/>
</dbReference>
<name>A0ABU1AAT7_9LACO</name>
<accession>A0ABU1AAT7</accession>
<dbReference type="SMART" id="SM00382">
    <property type="entry name" value="AAA"/>
    <property type="match status" value="1"/>
</dbReference>
<dbReference type="CDD" id="cd00009">
    <property type="entry name" value="AAA"/>
    <property type="match status" value="1"/>
</dbReference>
<organism evidence="2 3">
    <name type="scientific">Lactiplantibacillus brownii</name>
    <dbReference type="NCBI Taxonomy" id="3069269"/>
    <lineage>
        <taxon>Bacteria</taxon>
        <taxon>Bacillati</taxon>
        <taxon>Bacillota</taxon>
        <taxon>Bacilli</taxon>
        <taxon>Lactobacillales</taxon>
        <taxon>Lactobacillaceae</taxon>
        <taxon>Lactiplantibacillus</taxon>
    </lineage>
</organism>
<dbReference type="InterPro" id="IPR011703">
    <property type="entry name" value="ATPase_AAA-3"/>
</dbReference>
<evidence type="ECO:0000313" key="3">
    <source>
        <dbReference type="Proteomes" id="UP001227831"/>
    </source>
</evidence>
<dbReference type="EMBL" id="JAVCWF010000001">
    <property type="protein sequence ID" value="MDQ7938102.1"/>
    <property type="molecule type" value="Genomic_DNA"/>
</dbReference>
<keyword evidence="3" id="KW-1185">Reference proteome</keyword>
<dbReference type="PIRSF" id="PIRSF002849">
    <property type="entry name" value="AAA_ATPase_chaperone_MoxR_prd"/>
    <property type="match status" value="1"/>
</dbReference>
<dbReference type="Pfam" id="PF07726">
    <property type="entry name" value="AAA_3"/>
    <property type="match status" value="1"/>
</dbReference>
<protein>
    <submittedName>
        <fullName evidence="2">MoxR family ATPase</fullName>
    </submittedName>
</protein>
<dbReference type="Gene3D" id="3.40.50.300">
    <property type="entry name" value="P-loop containing nucleotide triphosphate hydrolases"/>
    <property type="match status" value="1"/>
</dbReference>
<dbReference type="PANTHER" id="PTHR42759">
    <property type="entry name" value="MOXR FAMILY PROTEIN"/>
    <property type="match status" value="1"/>
</dbReference>
<reference evidence="2 3" key="1">
    <citation type="journal article" date="2023" name="Int. J. Syst. Evol. Microbiol.">
        <title>Lactiplantibacillus brownii sp. nov., a novel psychrotolerant species isolated from sauerkraut.</title>
        <authorList>
            <person name="Heng Y.C."/>
            <person name="Silvaraju S."/>
            <person name="Lee J.K.Y."/>
            <person name="Kittelmann S."/>
        </authorList>
    </citation>
    <scope>NUCLEOTIDE SEQUENCE [LARGE SCALE GENOMIC DNA]</scope>
    <source>
        <strain evidence="2 3">WILCCON 0030</strain>
    </source>
</reference>
<sequence length="318" mass="34740">MEELSVENHEIDHLLTQIQQIVVGKPEIIKLTVTALLAGGHVLFEDVPGVGKTTLARALARSVAGDFKRVQFTPDLLPNDILGVSILNQQTSQFDFHPGPIFTTMLLADEINRATPRTQSALLQAMAERQVTLDGHTYDLPANFFVLATENPSEYAGTYPLPEAQLDRFLFSLQVGYPATNDELALYSGTDRQTQLHQLQAVLSEAELTELKQAVTQVTVNPAITQYALALVQATRQQAAIRLGISPRGGLALLQASRAYAFLNRRQYVLPEDIQAILVPTFSHRLVLANGAQSLTAKQQVVKDLLQTIPVPTAGSAK</sequence>
<dbReference type="Pfam" id="PF17863">
    <property type="entry name" value="AAA_lid_2"/>
    <property type="match status" value="1"/>
</dbReference>
<dbReference type="Proteomes" id="UP001227831">
    <property type="component" value="Unassembled WGS sequence"/>
</dbReference>
<proteinExistence type="predicted"/>
<dbReference type="InterPro" id="IPR003593">
    <property type="entry name" value="AAA+_ATPase"/>
</dbReference>
<dbReference type="InterPro" id="IPR027417">
    <property type="entry name" value="P-loop_NTPase"/>
</dbReference>
<dbReference type="InterPro" id="IPR050764">
    <property type="entry name" value="CbbQ/NirQ/NorQ/GpvN"/>
</dbReference>